<evidence type="ECO:0000313" key="3">
    <source>
        <dbReference type="Proteomes" id="UP001239994"/>
    </source>
</evidence>
<dbReference type="EMBL" id="JAROKS010000015">
    <property type="protein sequence ID" value="KAK1795688.1"/>
    <property type="molecule type" value="Genomic_DNA"/>
</dbReference>
<name>A0AAD8Z9R4_9TELE</name>
<sequence length="470" mass="51294">MQTPTRGESAAGGFWGGPEFDPGSDSAESYRPTSDYRDWYNGVQYSESDSAGFYDPTMDYHKGYMNSEKKGEYNDISLRSNFVSDREEDPSMEVEEALHRDPLSYSDIADSESDEPPAPKAPPKAPPRVCLSGVSKMPRVTCKEASSSEEDTPPPKANSPRTYVHTPKPHRGKKAAAVPALETVKTAGVLPDTHVPKPEQPPLPKPAKDNPPQAGWSPTQPTTGGLAGVPSPVSVFQPSVCPWQRDQQIKASVPPSLGAEAGESYGTTFGDWDWYNDFQSSESDSYYPAERPSLILTSLQGSTRREEPAEQFWGTLCMAQGQTLLSPMETSQTKRIGTRRWTLLGPTTPAWVIIGATLIMERKGSLATVYVPVSVHVLVPVLPPVACSGWNAGSRALVGDGPVTYTVSIEFLCWKSLIYIQYSIIRGVGGLATLTPLNHVIKEMLLTCFSSARYVKQMPMPSDIKSIFIL</sequence>
<feature type="region of interest" description="Disordered" evidence="1">
    <location>
        <begin position="81"/>
        <end position="224"/>
    </location>
</feature>
<comment type="caution">
    <text evidence="2">The sequence shown here is derived from an EMBL/GenBank/DDBJ whole genome shotgun (WGS) entry which is preliminary data.</text>
</comment>
<evidence type="ECO:0000256" key="1">
    <source>
        <dbReference type="SAM" id="MobiDB-lite"/>
    </source>
</evidence>
<proteinExistence type="predicted"/>
<evidence type="ECO:0000313" key="2">
    <source>
        <dbReference type="EMBL" id="KAK1795688.1"/>
    </source>
</evidence>
<dbReference type="Proteomes" id="UP001239994">
    <property type="component" value="Unassembled WGS sequence"/>
</dbReference>
<gene>
    <name evidence="2" type="ORF">P4O66_001178</name>
</gene>
<dbReference type="AlphaFoldDB" id="A0AAD8Z9R4"/>
<feature type="region of interest" description="Disordered" evidence="1">
    <location>
        <begin position="1"/>
        <end position="37"/>
    </location>
</feature>
<feature type="compositionally biased region" description="Acidic residues" evidence="1">
    <location>
        <begin position="86"/>
        <end position="95"/>
    </location>
</feature>
<accession>A0AAD8Z9R4</accession>
<feature type="compositionally biased region" description="Pro residues" evidence="1">
    <location>
        <begin position="116"/>
        <end position="126"/>
    </location>
</feature>
<protein>
    <submittedName>
        <fullName evidence="2">Uncharacterized protein</fullName>
    </submittedName>
</protein>
<reference evidence="2" key="1">
    <citation type="submission" date="2023-03" db="EMBL/GenBank/DDBJ databases">
        <title>Electrophorus voltai genome.</title>
        <authorList>
            <person name="Bian C."/>
        </authorList>
    </citation>
    <scope>NUCLEOTIDE SEQUENCE</scope>
    <source>
        <strain evidence="2">CB-2022</strain>
        <tissue evidence="2">Muscle</tissue>
    </source>
</reference>
<keyword evidence="3" id="KW-1185">Reference proteome</keyword>
<organism evidence="2 3">
    <name type="scientific">Electrophorus voltai</name>
    <dbReference type="NCBI Taxonomy" id="2609070"/>
    <lineage>
        <taxon>Eukaryota</taxon>
        <taxon>Metazoa</taxon>
        <taxon>Chordata</taxon>
        <taxon>Craniata</taxon>
        <taxon>Vertebrata</taxon>
        <taxon>Euteleostomi</taxon>
        <taxon>Actinopterygii</taxon>
        <taxon>Neopterygii</taxon>
        <taxon>Teleostei</taxon>
        <taxon>Ostariophysi</taxon>
        <taxon>Gymnotiformes</taxon>
        <taxon>Gymnotoidei</taxon>
        <taxon>Gymnotidae</taxon>
        <taxon>Electrophorus</taxon>
    </lineage>
</organism>